<dbReference type="GO" id="GO:0005765">
    <property type="term" value="C:lysosomal membrane"/>
    <property type="evidence" value="ECO:0007669"/>
    <property type="project" value="UniProtKB-SubCell"/>
</dbReference>
<dbReference type="InterPro" id="IPR020846">
    <property type="entry name" value="MFS_dom"/>
</dbReference>
<comment type="subcellular location">
    <subcellularLocation>
        <location evidence="1">Lysosome membrane</location>
        <topology evidence="1">Multi-pass membrane protein</topology>
    </subcellularLocation>
</comment>
<evidence type="ECO:0000256" key="20">
    <source>
        <dbReference type="ARBA" id="ARBA00044924"/>
    </source>
</evidence>
<comment type="catalytic activity">
    <reaction evidence="14">
        <text>L-aspartyl-L-lysine(out) = L-aspartyl-L-lysine(in)</text>
        <dbReference type="Rhea" id="RHEA:79411"/>
        <dbReference type="ChEBI" id="CHEBI:229953"/>
    </reaction>
</comment>
<keyword evidence="5 25" id="KW-1133">Transmembrane helix</keyword>
<dbReference type="PROSITE" id="PS50850">
    <property type="entry name" value="MFS"/>
    <property type="match status" value="1"/>
</dbReference>
<dbReference type="Pfam" id="PF07690">
    <property type="entry name" value="MFS_1"/>
    <property type="match status" value="1"/>
</dbReference>
<dbReference type="PANTHER" id="PTHR23512:SF3">
    <property type="entry name" value="MAJOR FACILITATOR SUPERFAMILY DOMAIN-CONTAINING PROTEIN 1"/>
    <property type="match status" value="1"/>
</dbReference>
<evidence type="ECO:0000256" key="4">
    <source>
        <dbReference type="ARBA" id="ARBA00022692"/>
    </source>
</evidence>
<dbReference type="GO" id="GO:0022857">
    <property type="term" value="F:transmembrane transporter activity"/>
    <property type="evidence" value="ECO:0007669"/>
    <property type="project" value="InterPro"/>
</dbReference>
<comment type="catalytic activity">
    <reaction evidence="10">
        <text>L-alpha-aminoacyl-L-arginine(out) = L-alpha-aminoacyl-L-arginine(in)</text>
        <dbReference type="Rhea" id="RHEA:79367"/>
        <dbReference type="ChEBI" id="CHEBI:229968"/>
    </reaction>
</comment>
<evidence type="ECO:0000256" key="19">
    <source>
        <dbReference type="ARBA" id="ARBA00044919"/>
    </source>
</evidence>
<evidence type="ECO:0000256" key="17">
    <source>
        <dbReference type="ARBA" id="ARBA00044903"/>
    </source>
</evidence>
<feature type="transmembrane region" description="Helical" evidence="25">
    <location>
        <begin position="317"/>
        <end position="339"/>
    </location>
</feature>
<comment type="catalytic activity">
    <reaction evidence="16">
        <text>L-lysyl-L-lysine(out) = L-lysyl-L-lysine(in)</text>
        <dbReference type="Rhea" id="RHEA:79403"/>
        <dbReference type="ChEBI" id="CHEBI:229956"/>
    </reaction>
</comment>
<proteinExistence type="inferred from homology"/>
<dbReference type="CDD" id="cd06174">
    <property type="entry name" value="MFS"/>
    <property type="match status" value="1"/>
</dbReference>
<evidence type="ECO:0000313" key="28">
    <source>
        <dbReference type="Proteomes" id="UP000192917"/>
    </source>
</evidence>
<comment type="function">
    <text evidence="23">Lysosomal dipeptide uniporter that selectively exports lysine, arginine or histidine-containing dipeptides with a net positive charge from the lysosome lumen into the cytosol. Could play a role in a specific type of protein O-glycosylation indirectly regulating macrophages migration and tissue invasion. Also essential for liver homeostasis.</text>
</comment>
<evidence type="ECO:0000256" key="3">
    <source>
        <dbReference type="ARBA" id="ARBA00022448"/>
    </source>
</evidence>
<dbReference type="STRING" id="560819.SAMN05428998_11657"/>
<protein>
    <recommendedName>
        <fullName evidence="21">Lysosomal dipeptide transporter MFSD1</fullName>
    </recommendedName>
    <alternativeName>
        <fullName evidence="22">Major facilitator superfamily domain-containing protein 1</fullName>
    </alternativeName>
</protein>
<feature type="transmembrane region" description="Helical" evidence="25">
    <location>
        <begin position="262"/>
        <end position="279"/>
    </location>
</feature>
<dbReference type="RefSeq" id="WP_085124157.1">
    <property type="nucleotide sequence ID" value="NZ_FWZX01000016.1"/>
</dbReference>
<gene>
    <name evidence="27" type="ORF">SAMN05428998_11657</name>
</gene>
<dbReference type="Proteomes" id="UP000192917">
    <property type="component" value="Unassembled WGS sequence"/>
</dbReference>
<dbReference type="InterPro" id="IPR011701">
    <property type="entry name" value="MFS"/>
</dbReference>
<comment type="catalytic activity">
    <reaction evidence="8">
        <text>L-lysyl-L-alanine(out) = L-lysyl-L-alanine(in)</text>
        <dbReference type="Rhea" id="RHEA:79399"/>
        <dbReference type="ChEBI" id="CHEBI:229954"/>
    </reaction>
</comment>
<evidence type="ECO:0000256" key="13">
    <source>
        <dbReference type="ARBA" id="ARBA00044893"/>
    </source>
</evidence>
<feature type="transmembrane region" description="Helical" evidence="25">
    <location>
        <begin position="84"/>
        <end position="103"/>
    </location>
</feature>
<reference evidence="27 28" key="1">
    <citation type="submission" date="2017-04" db="EMBL/GenBank/DDBJ databases">
        <authorList>
            <person name="Afonso C.L."/>
            <person name="Miller P.J."/>
            <person name="Scott M.A."/>
            <person name="Spackman E."/>
            <person name="Goraichik I."/>
            <person name="Dimitrov K.M."/>
            <person name="Suarez D.L."/>
            <person name="Swayne D.E."/>
        </authorList>
    </citation>
    <scope>NUCLEOTIDE SEQUENCE [LARGE SCALE GENOMIC DNA]</scope>
    <source>
        <strain evidence="27 28">USBA 355</strain>
    </source>
</reference>
<dbReference type="Gene3D" id="1.20.1250.20">
    <property type="entry name" value="MFS general substrate transporter like domains"/>
    <property type="match status" value="2"/>
</dbReference>
<evidence type="ECO:0000256" key="11">
    <source>
        <dbReference type="ARBA" id="ARBA00044884"/>
    </source>
</evidence>
<organism evidence="27 28">
    <name type="scientific">Tistlia consotensis USBA 355</name>
    <dbReference type="NCBI Taxonomy" id="560819"/>
    <lineage>
        <taxon>Bacteria</taxon>
        <taxon>Pseudomonadati</taxon>
        <taxon>Pseudomonadota</taxon>
        <taxon>Alphaproteobacteria</taxon>
        <taxon>Rhodospirillales</taxon>
        <taxon>Rhodovibrionaceae</taxon>
        <taxon>Tistlia</taxon>
    </lineage>
</organism>
<evidence type="ECO:0000256" key="23">
    <source>
        <dbReference type="ARBA" id="ARBA00045709"/>
    </source>
</evidence>
<evidence type="ECO:0000256" key="25">
    <source>
        <dbReference type="SAM" id="Phobius"/>
    </source>
</evidence>
<feature type="transmembrane region" description="Helical" evidence="25">
    <location>
        <begin position="351"/>
        <end position="374"/>
    </location>
</feature>
<evidence type="ECO:0000256" key="15">
    <source>
        <dbReference type="ARBA" id="ARBA00044899"/>
    </source>
</evidence>
<keyword evidence="7" id="KW-0458">Lysosome</keyword>
<evidence type="ECO:0000313" key="27">
    <source>
        <dbReference type="EMBL" id="SMF46006.1"/>
    </source>
</evidence>
<dbReference type="AlphaFoldDB" id="A0A1Y6C4Z0"/>
<feature type="transmembrane region" description="Helical" evidence="25">
    <location>
        <begin position="291"/>
        <end position="311"/>
    </location>
</feature>
<sequence>MPAARGTGAAPALLPWICWGLGAALCCFGFFQRFAPSVMVDALMRDFRVGGALLGGLSAFYFYAYAGMQVPVGLLVDRFGPRRMLALGAGLCALGSLAFGLAGALETAYLGRLVAGAGAGFSFVGALKLATLWFPPRRFGQLAGLTMMVSMLGGVLGQAPVAALVDGVGWRPVMTGAAGVGALLALVIWLVVRDGGRAGAAPRRGPAHQGAWRGILRVAGNRQLWLISLVGAAMSGPMLTIAGLWGVPWLMHLHGYSRPEAAATNSLLLIGWAVGSPLAGTLSDRLGRRRLPLLCGGGLGLAGLLALLYLPGLPAPLLPLLFFLSGLGLGSMAIAYAMARETVPAHDAGSALGLSNTVIVGSGALFQPLVGWLLDLGWDGRLLAGARIYGAADYRLALGVLPACLALCLLLGLRLRETRPDGA</sequence>
<feature type="transmembrane region" description="Helical" evidence="25">
    <location>
        <begin position="142"/>
        <end position="161"/>
    </location>
</feature>
<evidence type="ECO:0000256" key="2">
    <source>
        <dbReference type="ARBA" id="ARBA00008335"/>
    </source>
</evidence>
<feature type="transmembrane region" description="Helical" evidence="25">
    <location>
        <begin position="109"/>
        <end position="130"/>
    </location>
</feature>
<feature type="transmembrane region" description="Helical" evidence="25">
    <location>
        <begin position="394"/>
        <end position="413"/>
    </location>
</feature>
<dbReference type="PANTHER" id="PTHR23512">
    <property type="entry name" value="MAJOR FACILITATOR SUPERFAMILY DOMAIN-CONTAINING PROTEIN 1"/>
    <property type="match status" value="1"/>
</dbReference>
<evidence type="ECO:0000256" key="1">
    <source>
        <dbReference type="ARBA" id="ARBA00004155"/>
    </source>
</evidence>
<evidence type="ECO:0000256" key="7">
    <source>
        <dbReference type="ARBA" id="ARBA00023228"/>
    </source>
</evidence>
<evidence type="ECO:0000259" key="26">
    <source>
        <dbReference type="PROSITE" id="PS50850"/>
    </source>
</evidence>
<evidence type="ECO:0000256" key="10">
    <source>
        <dbReference type="ARBA" id="ARBA00044881"/>
    </source>
</evidence>
<evidence type="ECO:0000256" key="8">
    <source>
        <dbReference type="ARBA" id="ARBA00044876"/>
    </source>
</evidence>
<dbReference type="PROSITE" id="PS00216">
    <property type="entry name" value="SUGAR_TRANSPORT_1"/>
    <property type="match status" value="1"/>
</dbReference>
<evidence type="ECO:0000256" key="18">
    <source>
        <dbReference type="ARBA" id="ARBA00044912"/>
    </source>
</evidence>
<comment type="subunit">
    <text evidence="24">Homodimer. Interacts with lysosomal protein GLMP (via lumenal domain); the interaction starts while both proteins are still in the endoplasmic reticulum and is required for stabilization of MFSD1 in lysosomes but has no direct effect on its targeting to lysosomes or transporter activity.</text>
</comment>
<dbReference type="InterPro" id="IPR052187">
    <property type="entry name" value="MFSD1"/>
</dbReference>
<evidence type="ECO:0000256" key="6">
    <source>
        <dbReference type="ARBA" id="ARBA00023136"/>
    </source>
</evidence>
<comment type="catalytic activity">
    <reaction evidence="18">
        <text>L-histidyl-L-alpha-amino acid(out) = L-histidyl-L-alpha-amino acid(in)</text>
        <dbReference type="Rhea" id="RHEA:79379"/>
        <dbReference type="ChEBI" id="CHEBI:229964"/>
    </reaction>
</comment>
<comment type="catalytic activity">
    <reaction evidence="15">
        <text>L-arginyl-L-alpha-amino acid(out) = L-arginyl-L-alpha-amino acid(in)</text>
        <dbReference type="Rhea" id="RHEA:79371"/>
        <dbReference type="ChEBI" id="CHEBI:84315"/>
    </reaction>
</comment>
<comment type="catalytic activity">
    <reaction evidence="20">
        <text>L-lysyl-glycine(out) = L-lysyl-glycine(in)</text>
        <dbReference type="Rhea" id="RHEA:79407"/>
        <dbReference type="ChEBI" id="CHEBI:191202"/>
    </reaction>
</comment>
<evidence type="ECO:0000256" key="24">
    <source>
        <dbReference type="ARBA" id="ARBA00046376"/>
    </source>
</evidence>
<comment type="similarity">
    <text evidence="2">Belongs to the major facilitator superfamily.</text>
</comment>
<evidence type="ECO:0000256" key="14">
    <source>
        <dbReference type="ARBA" id="ARBA00044898"/>
    </source>
</evidence>
<feature type="transmembrane region" description="Helical" evidence="25">
    <location>
        <begin position="224"/>
        <end position="250"/>
    </location>
</feature>
<comment type="catalytic activity">
    <reaction evidence="19">
        <text>L-alanyl-L-lysine(out) = L-alanyl-L-lysine(in)</text>
        <dbReference type="Rhea" id="RHEA:79415"/>
        <dbReference type="ChEBI" id="CHEBI:192470"/>
    </reaction>
</comment>
<dbReference type="InterPro" id="IPR005829">
    <property type="entry name" value="Sugar_transporter_CS"/>
</dbReference>
<keyword evidence="6 25" id="KW-0472">Membrane</keyword>
<dbReference type="InterPro" id="IPR036259">
    <property type="entry name" value="MFS_trans_sf"/>
</dbReference>
<comment type="catalytic activity">
    <reaction evidence="13">
        <text>L-alpha-aminoacyl-L-lysine(out) = L-alpha-aminoacyl-L-lysine(in)</text>
        <dbReference type="Rhea" id="RHEA:79383"/>
        <dbReference type="ChEBI" id="CHEBI:229966"/>
    </reaction>
</comment>
<feature type="transmembrane region" description="Helical" evidence="25">
    <location>
        <begin position="51"/>
        <end position="72"/>
    </location>
</feature>
<keyword evidence="28" id="KW-1185">Reference proteome</keyword>
<comment type="catalytic activity">
    <reaction evidence="12">
        <text>L-lysyl-L-alpha-amino acid(out) = L-lysyl-L-alpha-amino acid(in)</text>
        <dbReference type="Rhea" id="RHEA:79387"/>
        <dbReference type="ChEBI" id="CHEBI:229965"/>
    </reaction>
</comment>
<comment type="catalytic activity">
    <reaction evidence="17">
        <text>L-arginyl-glycine(out) = L-arginyl-glycine(in)</text>
        <dbReference type="Rhea" id="RHEA:79391"/>
        <dbReference type="ChEBI" id="CHEBI:229955"/>
    </reaction>
</comment>
<evidence type="ECO:0000256" key="12">
    <source>
        <dbReference type="ARBA" id="ARBA00044891"/>
    </source>
</evidence>
<accession>A0A1Y6C4Z0</accession>
<evidence type="ECO:0000256" key="5">
    <source>
        <dbReference type="ARBA" id="ARBA00022989"/>
    </source>
</evidence>
<dbReference type="EMBL" id="FWZX01000016">
    <property type="protein sequence ID" value="SMF46006.1"/>
    <property type="molecule type" value="Genomic_DNA"/>
</dbReference>
<feature type="transmembrane region" description="Helical" evidence="25">
    <location>
        <begin position="12"/>
        <end position="31"/>
    </location>
</feature>
<comment type="catalytic activity">
    <reaction evidence="11">
        <text>L-alpha-aminoacyl-L-histidine(out) = L-alpha-aminoacyl-L-histidine(in)</text>
        <dbReference type="Rhea" id="RHEA:79375"/>
        <dbReference type="ChEBI" id="CHEBI:229967"/>
    </reaction>
</comment>
<comment type="catalytic activity">
    <reaction evidence="9">
        <text>L-histidyl-glycine(out) = L-histidyl-glycine(in)</text>
        <dbReference type="Rhea" id="RHEA:79395"/>
        <dbReference type="ChEBI" id="CHEBI:229957"/>
    </reaction>
</comment>
<keyword evidence="3" id="KW-0813">Transport</keyword>
<evidence type="ECO:0000256" key="22">
    <source>
        <dbReference type="ARBA" id="ARBA00045018"/>
    </source>
</evidence>
<evidence type="ECO:0000256" key="16">
    <source>
        <dbReference type="ARBA" id="ARBA00044900"/>
    </source>
</evidence>
<dbReference type="SUPFAM" id="SSF103473">
    <property type="entry name" value="MFS general substrate transporter"/>
    <property type="match status" value="1"/>
</dbReference>
<evidence type="ECO:0000256" key="9">
    <source>
        <dbReference type="ARBA" id="ARBA00044878"/>
    </source>
</evidence>
<keyword evidence="4 25" id="KW-0812">Transmembrane</keyword>
<feature type="domain" description="Major facilitator superfamily (MFS) profile" evidence="26">
    <location>
        <begin position="1"/>
        <end position="420"/>
    </location>
</feature>
<feature type="transmembrane region" description="Helical" evidence="25">
    <location>
        <begin position="173"/>
        <end position="192"/>
    </location>
</feature>
<name>A0A1Y6C4Z0_9PROT</name>
<evidence type="ECO:0000256" key="21">
    <source>
        <dbReference type="ARBA" id="ARBA00044985"/>
    </source>
</evidence>